<accession>A0A172XXK4</accession>
<reference evidence="2 3" key="1">
    <citation type="submission" date="2016-04" db="EMBL/GenBank/DDBJ databases">
        <title>Complete Genome Sequence of Chryseobacterium sp. IHBB 10212.</title>
        <authorList>
            <person name="Pal M."/>
            <person name="Swarnkar M.K."/>
            <person name="Kaushal K."/>
            <person name="Chhibber S."/>
            <person name="Singh A.K."/>
            <person name="Gulati A."/>
        </authorList>
    </citation>
    <scope>NUCLEOTIDE SEQUENCE [LARGE SCALE GENOMIC DNA]</scope>
    <source>
        <strain evidence="2 3">IHBB 10212</strain>
    </source>
</reference>
<evidence type="ECO:0000256" key="1">
    <source>
        <dbReference type="SAM" id="MobiDB-lite"/>
    </source>
</evidence>
<dbReference type="AlphaFoldDB" id="A0A172XXK4"/>
<feature type="compositionally biased region" description="Polar residues" evidence="1">
    <location>
        <begin position="109"/>
        <end position="126"/>
    </location>
</feature>
<gene>
    <name evidence="2" type="ORF">A0O34_15030</name>
</gene>
<dbReference type="KEGG" id="chh:A0O34_15030"/>
<dbReference type="EMBL" id="CP015199">
    <property type="protein sequence ID" value="ANF51737.1"/>
    <property type="molecule type" value="Genomic_DNA"/>
</dbReference>
<sequence length="147" mass="16044">MKKHTILLSVLGLSVLETHSGVMSSKSHVRLSEEELDKVEKALEANDVTALNTTIKEQETKISNHEKFDGELKESLTAAFAANKLEMGDMSPKDAVAHLSAKCKEYGKATNTHSTPPTNGQNNNGDQAPKYAFEEAVNDTSKYPVLK</sequence>
<dbReference type="RefSeq" id="WP_066756141.1">
    <property type="nucleotide sequence ID" value="NZ_CP015199.1"/>
</dbReference>
<feature type="region of interest" description="Disordered" evidence="1">
    <location>
        <begin position="107"/>
        <end position="147"/>
    </location>
</feature>
<dbReference type="Proteomes" id="UP000077824">
    <property type="component" value="Chromosome"/>
</dbReference>
<dbReference type="STRING" id="1685010.A0O34_15030"/>
<organism evidence="2 3">
    <name type="scientific">Chryseobacterium glaciei</name>
    <dbReference type="NCBI Taxonomy" id="1685010"/>
    <lineage>
        <taxon>Bacteria</taxon>
        <taxon>Pseudomonadati</taxon>
        <taxon>Bacteroidota</taxon>
        <taxon>Flavobacteriia</taxon>
        <taxon>Flavobacteriales</taxon>
        <taxon>Weeksellaceae</taxon>
        <taxon>Chryseobacterium group</taxon>
        <taxon>Chryseobacterium</taxon>
    </lineage>
</organism>
<evidence type="ECO:0000313" key="3">
    <source>
        <dbReference type="Proteomes" id="UP000077824"/>
    </source>
</evidence>
<keyword evidence="3" id="KW-1185">Reference proteome</keyword>
<name>A0A172XXK4_9FLAO</name>
<dbReference type="OrthoDB" id="1275151at2"/>
<protein>
    <submittedName>
        <fullName evidence="2">Uncharacterized protein</fullName>
    </submittedName>
</protein>
<evidence type="ECO:0000313" key="2">
    <source>
        <dbReference type="EMBL" id="ANF51737.1"/>
    </source>
</evidence>
<proteinExistence type="predicted"/>